<protein>
    <submittedName>
        <fullName evidence="2">Uncharacterized protein</fullName>
    </submittedName>
</protein>
<accession>A0A3P6R409</accession>
<dbReference type="GO" id="GO:0005615">
    <property type="term" value="C:extracellular space"/>
    <property type="evidence" value="ECO:0007669"/>
    <property type="project" value="TreeGrafter"/>
</dbReference>
<keyword evidence="1" id="KW-0560">Oxidoreductase</keyword>
<reference evidence="2 3" key="1">
    <citation type="submission" date="2018-11" db="EMBL/GenBank/DDBJ databases">
        <authorList>
            <consortium name="Pathogen Informatics"/>
        </authorList>
    </citation>
    <scope>NUCLEOTIDE SEQUENCE [LARGE SCALE GENOMIC DNA]</scope>
</reference>
<dbReference type="GO" id="GO:0020037">
    <property type="term" value="F:heme binding"/>
    <property type="evidence" value="ECO:0007669"/>
    <property type="project" value="InterPro"/>
</dbReference>
<dbReference type="InterPro" id="IPR037120">
    <property type="entry name" value="Haem_peroxidase_sf_animal"/>
</dbReference>
<feature type="non-terminal residue" evidence="2">
    <location>
        <position position="221"/>
    </location>
</feature>
<dbReference type="SUPFAM" id="SSF48113">
    <property type="entry name" value="Heme-dependent peroxidases"/>
    <property type="match status" value="2"/>
</dbReference>
<dbReference type="Gene3D" id="1.10.640.10">
    <property type="entry name" value="Haem peroxidase domain superfamily, animal type"/>
    <property type="match status" value="2"/>
</dbReference>
<dbReference type="GO" id="GO:0006979">
    <property type="term" value="P:response to oxidative stress"/>
    <property type="evidence" value="ECO:0007669"/>
    <property type="project" value="InterPro"/>
</dbReference>
<dbReference type="OrthoDB" id="823504at2759"/>
<dbReference type="Proteomes" id="UP000271889">
    <property type="component" value="Unassembled WGS sequence"/>
</dbReference>
<dbReference type="GO" id="GO:0004601">
    <property type="term" value="F:peroxidase activity"/>
    <property type="evidence" value="ECO:0007669"/>
    <property type="project" value="UniProtKB-KW"/>
</dbReference>
<dbReference type="PANTHER" id="PTHR11475:SF51">
    <property type="entry name" value="SHKT DOMAIN-CONTAINING PROTEIN"/>
    <property type="match status" value="1"/>
</dbReference>
<gene>
    <name evidence="2" type="ORF">CGOC_LOCUS2679</name>
</gene>
<dbReference type="EMBL" id="UYRV01006180">
    <property type="protein sequence ID" value="VDK53427.1"/>
    <property type="molecule type" value="Genomic_DNA"/>
</dbReference>
<proteinExistence type="predicted"/>
<evidence type="ECO:0000313" key="2">
    <source>
        <dbReference type="EMBL" id="VDK53427.1"/>
    </source>
</evidence>
<dbReference type="InterPro" id="IPR019791">
    <property type="entry name" value="Haem_peroxidase_animal"/>
</dbReference>
<name>A0A3P6R409_CYLGO</name>
<dbReference type="PANTHER" id="PTHR11475">
    <property type="entry name" value="OXIDASE/PEROXIDASE"/>
    <property type="match status" value="1"/>
</dbReference>
<organism evidence="2 3">
    <name type="scientific">Cylicostephanus goldi</name>
    <name type="common">Nematode worm</name>
    <dbReference type="NCBI Taxonomy" id="71465"/>
    <lineage>
        <taxon>Eukaryota</taxon>
        <taxon>Metazoa</taxon>
        <taxon>Ecdysozoa</taxon>
        <taxon>Nematoda</taxon>
        <taxon>Chromadorea</taxon>
        <taxon>Rhabditida</taxon>
        <taxon>Rhabditina</taxon>
        <taxon>Rhabditomorpha</taxon>
        <taxon>Strongyloidea</taxon>
        <taxon>Strongylidae</taxon>
        <taxon>Cylicostephanus</taxon>
    </lineage>
</organism>
<dbReference type="Pfam" id="PF03098">
    <property type="entry name" value="An_peroxidase"/>
    <property type="match status" value="1"/>
</dbReference>
<dbReference type="AlphaFoldDB" id="A0A3P6R409"/>
<dbReference type="PROSITE" id="PS50292">
    <property type="entry name" value="PEROXIDASE_3"/>
    <property type="match status" value="1"/>
</dbReference>
<keyword evidence="1" id="KW-0575">Peroxidase</keyword>
<dbReference type="InterPro" id="IPR010255">
    <property type="entry name" value="Haem_peroxidase_sf"/>
</dbReference>
<sequence>MSHYRLRFQYFLLLKTYRGTTVKFKEISELSIVRKSQVYSRDHGVPAFVQWRSFCGLPEVRDFDDLNKTISNKVVVENLRVIYKHVGAIDMYVGSLLEDPLPSSLVGPTLACIIGEQFKRTRDGDRCTERKNWLLARCPLLMRKIASENPVFLAKNVGLAASRENVLIYRLYFENPKVFTPEQVIQIRKVTIARILCDAGEHFAFVPRRAFDVFRPTKDEH</sequence>
<keyword evidence="3" id="KW-1185">Reference proteome</keyword>
<evidence type="ECO:0000313" key="3">
    <source>
        <dbReference type="Proteomes" id="UP000271889"/>
    </source>
</evidence>
<evidence type="ECO:0000256" key="1">
    <source>
        <dbReference type="ARBA" id="ARBA00022559"/>
    </source>
</evidence>